<dbReference type="PROSITE" id="PS51186">
    <property type="entry name" value="GNAT"/>
    <property type="match status" value="1"/>
</dbReference>
<name>A0A239E8U0_9ACTN</name>
<organism evidence="2 3">
    <name type="scientific">Actinoplanes regularis</name>
    <dbReference type="NCBI Taxonomy" id="52697"/>
    <lineage>
        <taxon>Bacteria</taxon>
        <taxon>Bacillati</taxon>
        <taxon>Actinomycetota</taxon>
        <taxon>Actinomycetes</taxon>
        <taxon>Micromonosporales</taxon>
        <taxon>Micromonosporaceae</taxon>
        <taxon>Actinoplanes</taxon>
    </lineage>
</organism>
<dbReference type="InterPro" id="IPR000182">
    <property type="entry name" value="GNAT_dom"/>
</dbReference>
<keyword evidence="2" id="KW-0689">Ribosomal protein</keyword>
<dbReference type="RefSeq" id="WP_089296805.1">
    <property type="nucleotide sequence ID" value="NZ_BOMU01000074.1"/>
</dbReference>
<keyword evidence="3" id="KW-1185">Reference proteome</keyword>
<dbReference type="GO" id="GO:0016747">
    <property type="term" value="F:acyltransferase activity, transferring groups other than amino-acyl groups"/>
    <property type="evidence" value="ECO:0007669"/>
    <property type="project" value="InterPro"/>
</dbReference>
<dbReference type="OrthoDB" id="3814600at2"/>
<keyword evidence="2" id="KW-0687">Ribonucleoprotein</keyword>
<proteinExistence type="predicted"/>
<reference evidence="2 3" key="1">
    <citation type="submission" date="2017-06" db="EMBL/GenBank/DDBJ databases">
        <authorList>
            <person name="Kim H.J."/>
            <person name="Triplett B.A."/>
        </authorList>
    </citation>
    <scope>NUCLEOTIDE SEQUENCE [LARGE SCALE GENOMIC DNA]</scope>
    <source>
        <strain evidence="2 3">DSM 43151</strain>
    </source>
</reference>
<evidence type="ECO:0000259" key="1">
    <source>
        <dbReference type="PROSITE" id="PS51186"/>
    </source>
</evidence>
<gene>
    <name evidence="2" type="ORF">SAMN06264365_11563</name>
</gene>
<dbReference type="AlphaFoldDB" id="A0A239E8U0"/>
<dbReference type="Pfam" id="PF00583">
    <property type="entry name" value="Acetyltransf_1"/>
    <property type="match status" value="1"/>
</dbReference>
<sequence length="247" mass="26497">MDLRIQRSVVANLRNRPNPVETGPFVLGLDLSTDSPHINYATPVPGAEITATDVRDLVAAFDGRKPRLEYVISCAPTLEKLLLDADFTVESRNEYLICTPDTLAVPSVPEGFEVFAPKSDEEFAGMIAAQNDAFGGGFRSTPADVERYRRNRSAGGVMIAARTADGEFAGGGTAVAPNEGLSEVAGIAVRERFRRQGLAGAITAAITAELFAGGAEVAWLEASGDDSWRVYERVGFRPSGQRLYISK</sequence>
<evidence type="ECO:0000313" key="3">
    <source>
        <dbReference type="Proteomes" id="UP000198415"/>
    </source>
</evidence>
<protein>
    <submittedName>
        <fullName evidence="2">Ribosomal protein S18 acetylase RimI</fullName>
    </submittedName>
</protein>
<feature type="domain" description="N-acetyltransferase" evidence="1">
    <location>
        <begin position="113"/>
        <end position="247"/>
    </location>
</feature>
<dbReference type="SUPFAM" id="SSF55729">
    <property type="entry name" value="Acyl-CoA N-acyltransferases (Nat)"/>
    <property type="match status" value="1"/>
</dbReference>
<evidence type="ECO:0000313" key="2">
    <source>
        <dbReference type="EMBL" id="SNS41150.1"/>
    </source>
</evidence>
<accession>A0A239E8U0</accession>
<dbReference type="Gene3D" id="3.40.630.30">
    <property type="match status" value="1"/>
</dbReference>
<dbReference type="GO" id="GO:0005840">
    <property type="term" value="C:ribosome"/>
    <property type="evidence" value="ECO:0007669"/>
    <property type="project" value="UniProtKB-KW"/>
</dbReference>
<dbReference type="Proteomes" id="UP000198415">
    <property type="component" value="Unassembled WGS sequence"/>
</dbReference>
<dbReference type="EMBL" id="FZNR01000015">
    <property type="protein sequence ID" value="SNS41150.1"/>
    <property type="molecule type" value="Genomic_DNA"/>
</dbReference>
<dbReference type="InterPro" id="IPR016181">
    <property type="entry name" value="Acyl_CoA_acyltransferase"/>
</dbReference>